<proteinExistence type="inferred from homology"/>
<dbReference type="STRING" id="1527607.SAMN05428957_105257"/>
<dbReference type="InterPro" id="IPR006683">
    <property type="entry name" value="Thioestr_dom"/>
</dbReference>
<gene>
    <name evidence="4" type="ORF">SAMN05428957_105257</name>
</gene>
<dbReference type="NCBIfam" id="TIGR00369">
    <property type="entry name" value="unchar_dom_1"/>
    <property type="match status" value="1"/>
</dbReference>
<protein>
    <submittedName>
        <fullName evidence="4">Uncharacterized domain 1-containing protein</fullName>
    </submittedName>
</protein>
<dbReference type="InterPro" id="IPR003736">
    <property type="entry name" value="PAAI_dom"/>
</dbReference>
<dbReference type="SUPFAM" id="SSF54637">
    <property type="entry name" value="Thioesterase/thiol ester dehydrase-isomerase"/>
    <property type="match status" value="1"/>
</dbReference>
<keyword evidence="5" id="KW-1185">Reference proteome</keyword>
<dbReference type="InterPro" id="IPR039298">
    <property type="entry name" value="ACOT13"/>
</dbReference>
<comment type="similarity">
    <text evidence="1">Belongs to the thioesterase PaaI family.</text>
</comment>
<organism evidence="4 5">
    <name type="scientific">Oryzisolibacter propanilivorax</name>
    <dbReference type="NCBI Taxonomy" id="1527607"/>
    <lineage>
        <taxon>Bacteria</taxon>
        <taxon>Pseudomonadati</taxon>
        <taxon>Pseudomonadota</taxon>
        <taxon>Betaproteobacteria</taxon>
        <taxon>Burkholderiales</taxon>
        <taxon>Comamonadaceae</taxon>
        <taxon>Oryzisolibacter</taxon>
    </lineage>
</organism>
<evidence type="ECO:0000256" key="2">
    <source>
        <dbReference type="ARBA" id="ARBA00022801"/>
    </source>
</evidence>
<evidence type="ECO:0000313" key="5">
    <source>
        <dbReference type="Proteomes" id="UP000198552"/>
    </source>
</evidence>
<dbReference type="PANTHER" id="PTHR21660:SF1">
    <property type="entry name" value="ACYL-COENZYME A THIOESTERASE 13"/>
    <property type="match status" value="1"/>
</dbReference>
<dbReference type="Gene3D" id="3.10.129.10">
    <property type="entry name" value="Hotdog Thioesterase"/>
    <property type="match status" value="1"/>
</dbReference>
<sequence>MQPTPHDLFSPAADVPDLGADVPFFRELGLQLRRMADGQSELFYEVQPRHTNSYAVAHGGVSMTLLDVAMATAARSVAFDLGVVTIEMKTSFMQPARGALTAHGRLLHRTRSMAFAEATVHDAEGRLCSQASGTFRYVPRADSIAPIATD</sequence>
<evidence type="ECO:0000313" key="4">
    <source>
        <dbReference type="EMBL" id="SDM41197.1"/>
    </source>
</evidence>
<dbReference type="PANTHER" id="PTHR21660">
    <property type="entry name" value="THIOESTERASE SUPERFAMILY MEMBER-RELATED"/>
    <property type="match status" value="1"/>
</dbReference>
<dbReference type="InterPro" id="IPR029069">
    <property type="entry name" value="HotDog_dom_sf"/>
</dbReference>
<dbReference type="Pfam" id="PF03061">
    <property type="entry name" value="4HBT"/>
    <property type="match status" value="1"/>
</dbReference>
<dbReference type="GO" id="GO:0047617">
    <property type="term" value="F:fatty acyl-CoA hydrolase activity"/>
    <property type="evidence" value="ECO:0007669"/>
    <property type="project" value="InterPro"/>
</dbReference>
<evidence type="ECO:0000259" key="3">
    <source>
        <dbReference type="Pfam" id="PF03061"/>
    </source>
</evidence>
<evidence type="ECO:0000256" key="1">
    <source>
        <dbReference type="ARBA" id="ARBA00008324"/>
    </source>
</evidence>
<accession>A0A1G9T0R1</accession>
<dbReference type="AlphaFoldDB" id="A0A1G9T0R1"/>
<dbReference type="Proteomes" id="UP000198552">
    <property type="component" value="Unassembled WGS sequence"/>
</dbReference>
<feature type="domain" description="Thioesterase" evidence="3">
    <location>
        <begin position="56"/>
        <end position="128"/>
    </location>
</feature>
<name>A0A1G9T0R1_9BURK</name>
<dbReference type="EMBL" id="FNHP01000005">
    <property type="protein sequence ID" value="SDM41197.1"/>
    <property type="molecule type" value="Genomic_DNA"/>
</dbReference>
<keyword evidence="2" id="KW-0378">Hydrolase</keyword>
<reference evidence="5" key="1">
    <citation type="submission" date="2016-10" db="EMBL/GenBank/DDBJ databases">
        <authorList>
            <person name="Varghese N."/>
            <person name="Submissions S."/>
        </authorList>
    </citation>
    <scope>NUCLEOTIDE SEQUENCE [LARGE SCALE GENOMIC DNA]</scope>
    <source>
        <strain evidence="5">EPL6</strain>
    </source>
</reference>
<dbReference type="CDD" id="cd03443">
    <property type="entry name" value="PaaI_thioesterase"/>
    <property type="match status" value="1"/>
</dbReference>